<evidence type="ECO:0000313" key="2">
    <source>
        <dbReference type="EMBL" id="KAK3700537.1"/>
    </source>
</evidence>
<dbReference type="EMBL" id="JAWDGP010007911">
    <property type="protein sequence ID" value="KAK3700537.1"/>
    <property type="molecule type" value="Genomic_DNA"/>
</dbReference>
<gene>
    <name evidence="2" type="ORF">RRG08_054117</name>
</gene>
<protein>
    <submittedName>
        <fullName evidence="2">Uncharacterized protein</fullName>
    </submittedName>
</protein>
<evidence type="ECO:0000313" key="3">
    <source>
        <dbReference type="Proteomes" id="UP001283361"/>
    </source>
</evidence>
<name>A0AAE0XP31_9GAST</name>
<proteinExistence type="predicted"/>
<reference evidence="2" key="1">
    <citation type="journal article" date="2023" name="G3 (Bethesda)">
        <title>A reference genome for the long-term kleptoplast-retaining sea slug Elysia crispata morphotype clarki.</title>
        <authorList>
            <person name="Eastman K.E."/>
            <person name="Pendleton A.L."/>
            <person name="Shaikh M.A."/>
            <person name="Suttiyut T."/>
            <person name="Ogas R."/>
            <person name="Tomko P."/>
            <person name="Gavelis G."/>
            <person name="Widhalm J.R."/>
            <person name="Wisecaver J.H."/>
        </authorList>
    </citation>
    <scope>NUCLEOTIDE SEQUENCE</scope>
    <source>
        <strain evidence="2">ECLA1</strain>
    </source>
</reference>
<dbReference type="Proteomes" id="UP001283361">
    <property type="component" value="Unassembled WGS sequence"/>
</dbReference>
<dbReference type="AlphaFoldDB" id="A0AAE0XP31"/>
<evidence type="ECO:0000256" key="1">
    <source>
        <dbReference type="SAM" id="MobiDB-lite"/>
    </source>
</evidence>
<sequence length="91" mass="10608">MSDSQSEGEERKQKEQITPGHRRKLIGRKRRVWNLGKEGKHGFTATSMLHIAFKLMMKRWTDVNRLTPEQAIMYCNQNLSKLLTPVSIILN</sequence>
<feature type="region of interest" description="Disordered" evidence="1">
    <location>
        <begin position="1"/>
        <end position="23"/>
    </location>
</feature>
<accession>A0AAE0XP31</accession>
<keyword evidence="3" id="KW-1185">Reference proteome</keyword>
<organism evidence="2 3">
    <name type="scientific">Elysia crispata</name>
    <name type="common">lettuce slug</name>
    <dbReference type="NCBI Taxonomy" id="231223"/>
    <lineage>
        <taxon>Eukaryota</taxon>
        <taxon>Metazoa</taxon>
        <taxon>Spiralia</taxon>
        <taxon>Lophotrochozoa</taxon>
        <taxon>Mollusca</taxon>
        <taxon>Gastropoda</taxon>
        <taxon>Heterobranchia</taxon>
        <taxon>Euthyneura</taxon>
        <taxon>Panpulmonata</taxon>
        <taxon>Sacoglossa</taxon>
        <taxon>Placobranchoidea</taxon>
        <taxon>Plakobranchidae</taxon>
        <taxon>Elysia</taxon>
    </lineage>
</organism>
<comment type="caution">
    <text evidence="2">The sequence shown here is derived from an EMBL/GenBank/DDBJ whole genome shotgun (WGS) entry which is preliminary data.</text>
</comment>